<sequence length="609" mass="64843">MDDRLDSKRVAPVMDGGCWPSMDTKYKPSGSGGNNNSSSRLARLEEADESSSVRGVYSQGTGKSPECSKAPIHKQSQSSAKLAAAQPSQAQSLQRPHEFSMEGPWTVLQGFSEDLNGSMVDSTRMGANRDTGLGLSLSKEDDIPPGHLQPSTDSSAFLGMRGGHAVSNRTSLRHSISGSVLENATHSVFGNTRGSSRSSACKRKSCTSVVAGSLSCGTGSLRTGFRDSNGGRTVGGNGMSRRTIGISGCTSASDVVASTSSSAAASARSSELPIVASGLEETATHRAASLRETLDLMPETHRGSRLGKSVVTSSSAGTSSQRSTRAGGVGVALVEAGTAQHSHTPFAQTMYRSAVPAMQHDHCGSQRTTSSESLVDANEESSSSSLLVPDETPASSSTLCHSGSPSRLTGRSGMPSSPRHRDNGVGLFSLGEQLSHRLQIPLLFLLLSSVPRQGSYSGKVVLWEQILFALECVERDEDLTYEQLLMLEATLLFEGMGLHDHHRELRLDVDNMSYEELLALEDRIGNVSTGLTAEAVADKLKTSYYSSLNMAVARFSQEYDIKCSICQEEYEDGDELGKVDCGHSYHVLCIQQWLVQKNQCPICKAPAFA</sequence>
<evidence type="ECO:0000256" key="7">
    <source>
        <dbReference type="ARBA" id="ARBA00022833"/>
    </source>
</evidence>
<dbReference type="PANTHER" id="PTHR22937:SF65">
    <property type="entry name" value="E3 UBIQUITIN-PROTEIN LIGASE ARK2C"/>
    <property type="match status" value="1"/>
</dbReference>
<dbReference type="PROSITE" id="PS50089">
    <property type="entry name" value="ZF_RING_2"/>
    <property type="match status" value="1"/>
</dbReference>
<evidence type="ECO:0000256" key="3">
    <source>
        <dbReference type="ARBA" id="ARBA00022679"/>
    </source>
</evidence>
<proteinExistence type="predicted"/>
<dbReference type="SMART" id="SM00184">
    <property type="entry name" value="RING"/>
    <property type="match status" value="1"/>
</dbReference>
<keyword evidence="3" id="KW-0808">Transferase</keyword>
<dbReference type="EC" id="2.3.2.27" evidence="2"/>
<feature type="region of interest" description="Disordered" evidence="9">
    <location>
        <begin position="1"/>
        <end position="97"/>
    </location>
</feature>
<evidence type="ECO:0000313" key="12">
    <source>
        <dbReference type="Proteomes" id="UP001497444"/>
    </source>
</evidence>
<evidence type="ECO:0000256" key="6">
    <source>
        <dbReference type="ARBA" id="ARBA00022786"/>
    </source>
</evidence>
<comment type="catalytic activity">
    <reaction evidence="1">
        <text>S-ubiquitinyl-[E2 ubiquitin-conjugating enzyme]-L-cysteine + [acceptor protein]-L-lysine = [E2 ubiquitin-conjugating enzyme]-L-cysteine + N(6)-ubiquitinyl-[acceptor protein]-L-lysine.</text>
        <dbReference type="EC" id="2.3.2.27"/>
    </reaction>
</comment>
<evidence type="ECO:0000313" key="11">
    <source>
        <dbReference type="EMBL" id="CAK9268118.1"/>
    </source>
</evidence>
<accession>A0ABP0WMM0</accession>
<keyword evidence="6" id="KW-0833">Ubl conjugation pathway</keyword>
<evidence type="ECO:0000256" key="9">
    <source>
        <dbReference type="SAM" id="MobiDB-lite"/>
    </source>
</evidence>
<dbReference type="Gene3D" id="3.30.40.10">
    <property type="entry name" value="Zinc/RING finger domain, C3HC4 (zinc finger)"/>
    <property type="match status" value="1"/>
</dbReference>
<keyword evidence="7" id="KW-0862">Zinc</keyword>
<keyword evidence="12" id="KW-1185">Reference proteome</keyword>
<dbReference type="SUPFAM" id="SSF57850">
    <property type="entry name" value="RING/U-box"/>
    <property type="match status" value="1"/>
</dbReference>
<evidence type="ECO:0000259" key="10">
    <source>
        <dbReference type="PROSITE" id="PS50089"/>
    </source>
</evidence>
<feature type="region of interest" description="Disordered" evidence="9">
    <location>
        <begin position="357"/>
        <end position="422"/>
    </location>
</feature>
<dbReference type="InterPro" id="IPR045191">
    <property type="entry name" value="MBR1/2-like"/>
</dbReference>
<feature type="compositionally biased region" description="Polar residues" evidence="9">
    <location>
        <begin position="393"/>
        <end position="409"/>
    </location>
</feature>
<dbReference type="Proteomes" id="UP001497444">
    <property type="component" value="Chromosome 2"/>
</dbReference>
<reference evidence="11 12" key="1">
    <citation type="submission" date="2024-02" db="EMBL/GenBank/DDBJ databases">
        <authorList>
            <consortium name="ELIXIR-Norway"/>
            <consortium name="Elixir Norway"/>
        </authorList>
    </citation>
    <scope>NUCLEOTIDE SEQUENCE [LARGE SCALE GENOMIC DNA]</scope>
</reference>
<name>A0ABP0WMM0_9BRYO</name>
<organism evidence="11 12">
    <name type="scientific">Sphagnum jensenii</name>
    <dbReference type="NCBI Taxonomy" id="128206"/>
    <lineage>
        <taxon>Eukaryota</taxon>
        <taxon>Viridiplantae</taxon>
        <taxon>Streptophyta</taxon>
        <taxon>Embryophyta</taxon>
        <taxon>Bryophyta</taxon>
        <taxon>Sphagnophytina</taxon>
        <taxon>Sphagnopsida</taxon>
        <taxon>Sphagnales</taxon>
        <taxon>Sphagnaceae</taxon>
        <taxon>Sphagnum</taxon>
    </lineage>
</organism>
<dbReference type="PANTHER" id="PTHR22937">
    <property type="entry name" value="E3 UBIQUITIN-PROTEIN LIGASE RNF165"/>
    <property type="match status" value="1"/>
</dbReference>
<evidence type="ECO:0000256" key="2">
    <source>
        <dbReference type="ARBA" id="ARBA00012483"/>
    </source>
</evidence>
<keyword evidence="5 8" id="KW-0863">Zinc-finger</keyword>
<dbReference type="InterPro" id="IPR013083">
    <property type="entry name" value="Znf_RING/FYVE/PHD"/>
</dbReference>
<evidence type="ECO:0000256" key="8">
    <source>
        <dbReference type="PROSITE-ProRule" id="PRU00175"/>
    </source>
</evidence>
<feature type="compositionally biased region" description="Low complexity" evidence="9">
    <location>
        <begin position="74"/>
        <end position="94"/>
    </location>
</feature>
<dbReference type="EMBL" id="OZ020097">
    <property type="protein sequence ID" value="CAK9268118.1"/>
    <property type="molecule type" value="Genomic_DNA"/>
</dbReference>
<feature type="compositionally biased region" description="Polar residues" evidence="9">
    <location>
        <begin position="50"/>
        <end position="62"/>
    </location>
</feature>
<keyword evidence="4" id="KW-0479">Metal-binding</keyword>
<feature type="region of interest" description="Disordered" evidence="9">
    <location>
        <begin position="296"/>
        <end position="326"/>
    </location>
</feature>
<protein>
    <recommendedName>
        <fullName evidence="2">RING-type E3 ubiquitin transferase</fullName>
        <ecNumber evidence="2">2.3.2.27</ecNumber>
    </recommendedName>
</protein>
<dbReference type="Pfam" id="PF13639">
    <property type="entry name" value="zf-RING_2"/>
    <property type="match status" value="1"/>
</dbReference>
<dbReference type="InterPro" id="IPR001841">
    <property type="entry name" value="Znf_RING"/>
</dbReference>
<evidence type="ECO:0000256" key="1">
    <source>
        <dbReference type="ARBA" id="ARBA00000900"/>
    </source>
</evidence>
<evidence type="ECO:0000256" key="5">
    <source>
        <dbReference type="ARBA" id="ARBA00022771"/>
    </source>
</evidence>
<feature type="compositionally biased region" description="Low complexity" evidence="9">
    <location>
        <begin position="309"/>
        <end position="326"/>
    </location>
</feature>
<gene>
    <name evidence="11" type="ORF">CSSPJE1EN1_LOCUS13596</name>
</gene>
<feature type="domain" description="RING-type" evidence="10">
    <location>
        <begin position="563"/>
        <end position="604"/>
    </location>
</feature>
<evidence type="ECO:0000256" key="4">
    <source>
        <dbReference type="ARBA" id="ARBA00022723"/>
    </source>
</evidence>